<dbReference type="AlphaFoldDB" id="A0A8X6SDN7"/>
<evidence type="ECO:0000313" key="1">
    <source>
        <dbReference type="EMBL" id="GFY11972.1"/>
    </source>
</evidence>
<dbReference type="Proteomes" id="UP000887159">
    <property type="component" value="Unassembled WGS sequence"/>
</dbReference>
<protein>
    <submittedName>
        <fullName evidence="1">Uncharacterized protein</fullName>
    </submittedName>
</protein>
<name>A0A8X6SDN7_TRICX</name>
<reference evidence="1" key="1">
    <citation type="submission" date="2020-08" db="EMBL/GenBank/DDBJ databases">
        <title>Multicomponent nature underlies the extraordinary mechanical properties of spider dragline silk.</title>
        <authorList>
            <person name="Kono N."/>
            <person name="Nakamura H."/>
            <person name="Mori M."/>
            <person name="Yoshida Y."/>
            <person name="Ohtoshi R."/>
            <person name="Malay A.D."/>
            <person name="Moran D.A.P."/>
            <person name="Tomita M."/>
            <person name="Numata K."/>
            <person name="Arakawa K."/>
        </authorList>
    </citation>
    <scope>NUCLEOTIDE SEQUENCE</scope>
</reference>
<organism evidence="1 2">
    <name type="scientific">Trichonephila clavipes</name>
    <name type="common">Golden silk orbweaver</name>
    <name type="synonym">Nephila clavipes</name>
    <dbReference type="NCBI Taxonomy" id="2585209"/>
    <lineage>
        <taxon>Eukaryota</taxon>
        <taxon>Metazoa</taxon>
        <taxon>Ecdysozoa</taxon>
        <taxon>Arthropoda</taxon>
        <taxon>Chelicerata</taxon>
        <taxon>Arachnida</taxon>
        <taxon>Araneae</taxon>
        <taxon>Araneomorphae</taxon>
        <taxon>Entelegynae</taxon>
        <taxon>Araneoidea</taxon>
        <taxon>Nephilidae</taxon>
        <taxon>Trichonephila</taxon>
    </lineage>
</organism>
<comment type="caution">
    <text evidence="1">The sequence shown here is derived from an EMBL/GenBank/DDBJ whole genome shotgun (WGS) entry which is preliminary data.</text>
</comment>
<evidence type="ECO:0000313" key="2">
    <source>
        <dbReference type="Proteomes" id="UP000887159"/>
    </source>
</evidence>
<proteinExistence type="predicted"/>
<gene>
    <name evidence="1" type="ORF">TNCV_4974721</name>
</gene>
<accession>A0A8X6SDN7</accession>
<dbReference type="EMBL" id="BMAU01021309">
    <property type="protein sequence ID" value="GFY11972.1"/>
    <property type="molecule type" value="Genomic_DNA"/>
</dbReference>
<sequence length="82" mass="9742">MVHEGRKEGLIASNNECPKCNERMGLYERKSIVLDGFEWRCRMGMFNHYLAEYIWYHFHGHLLSNEAFKGFLKFAVTLYPPL</sequence>
<keyword evidence="2" id="KW-1185">Reference proteome</keyword>